<accession>A0A3S0RB09</accession>
<sequence length="216" mass="23476">MEEQNNMTAERSLEIITRSIEQARRDIERGSWKFMLLWGVAVTIIALIVGHLWAHYPMGPAANGLWGALGIIGLVDNFMRKREKKKPSTFLGKNITYVWTCLGVMTGAMGLTTGIIAGFNHILPQAVQVVFAEGLTRISHFPITCIIIFSMGIAGMITGCMLKSKIIIISCLLAGGVGSILSIIYAGPSEMIVFAASSVVALIIPALIIRMKENEI</sequence>
<evidence type="ECO:0000313" key="3">
    <source>
        <dbReference type="Proteomes" id="UP000278983"/>
    </source>
</evidence>
<feature type="transmembrane region" description="Helical" evidence="1">
    <location>
        <begin position="60"/>
        <end position="76"/>
    </location>
</feature>
<feature type="transmembrane region" description="Helical" evidence="1">
    <location>
        <begin position="97"/>
        <end position="119"/>
    </location>
</feature>
<proteinExistence type="predicted"/>
<dbReference type="AlphaFoldDB" id="A0A3S0RB09"/>
<reference evidence="2 3" key="1">
    <citation type="submission" date="2018-12" db="EMBL/GenBank/DDBJ databases">
        <title>Genome sequencing of Prevotella sp. KCOM 3155 (= JS262).</title>
        <authorList>
            <person name="Kook J.-K."/>
            <person name="Park S.-N."/>
            <person name="Lim Y.K."/>
        </authorList>
    </citation>
    <scope>NUCLEOTIDE SEQUENCE [LARGE SCALE GENOMIC DNA]</scope>
    <source>
        <strain evidence="2 3">KCOM 3155</strain>
    </source>
</reference>
<protein>
    <submittedName>
        <fullName evidence="2">Uncharacterized protein</fullName>
    </submittedName>
</protein>
<keyword evidence="3" id="KW-1185">Reference proteome</keyword>
<feature type="transmembrane region" description="Helical" evidence="1">
    <location>
        <begin position="191"/>
        <end position="209"/>
    </location>
</feature>
<evidence type="ECO:0000313" key="2">
    <source>
        <dbReference type="EMBL" id="RUL59656.1"/>
    </source>
</evidence>
<dbReference type="EMBL" id="RYYU01000001">
    <property type="protein sequence ID" value="RUL59656.1"/>
    <property type="molecule type" value="Genomic_DNA"/>
</dbReference>
<dbReference type="Proteomes" id="UP000278983">
    <property type="component" value="Unassembled WGS sequence"/>
</dbReference>
<name>A0A3S0RB09_9BACT</name>
<keyword evidence="1" id="KW-0812">Transmembrane</keyword>
<gene>
    <name evidence="2" type="ORF">EHV08_07700</name>
</gene>
<comment type="caution">
    <text evidence="2">The sequence shown here is derived from an EMBL/GenBank/DDBJ whole genome shotgun (WGS) entry which is preliminary data.</text>
</comment>
<keyword evidence="1" id="KW-0472">Membrane</keyword>
<feature type="transmembrane region" description="Helical" evidence="1">
    <location>
        <begin position="139"/>
        <end position="159"/>
    </location>
</feature>
<keyword evidence="1" id="KW-1133">Transmembrane helix</keyword>
<dbReference type="RefSeq" id="WP_126678763.1">
    <property type="nucleotide sequence ID" value="NZ_RYYU01000001.1"/>
</dbReference>
<evidence type="ECO:0000256" key="1">
    <source>
        <dbReference type="SAM" id="Phobius"/>
    </source>
</evidence>
<feature type="transmembrane region" description="Helical" evidence="1">
    <location>
        <begin position="34"/>
        <end position="54"/>
    </location>
</feature>
<dbReference type="OrthoDB" id="1081712at2"/>
<organism evidence="2 3">
    <name type="scientific">Prevotella koreensis</name>
    <dbReference type="NCBI Taxonomy" id="2490854"/>
    <lineage>
        <taxon>Bacteria</taxon>
        <taxon>Pseudomonadati</taxon>
        <taxon>Bacteroidota</taxon>
        <taxon>Bacteroidia</taxon>
        <taxon>Bacteroidales</taxon>
        <taxon>Prevotellaceae</taxon>
        <taxon>Prevotella</taxon>
    </lineage>
</organism>
<feature type="transmembrane region" description="Helical" evidence="1">
    <location>
        <begin position="166"/>
        <end position="185"/>
    </location>
</feature>